<dbReference type="InParanoid" id="B9T6A3"/>
<evidence type="ECO:0000313" key="7">
    <source>
        <dbReference type="EMBL" id="EEF28617.1"/>
    </source>
</evidence>
<keyword evidence="3" id="KW-0325">Glycoprotein</keyword>
<accession>B9T6A3</accession>
<reference evidence="8" key="1">
    <citation type="journal article" date="2010" name="Nat. Biotechnol.">
        <title>Draft genome sequence of the oilseed species Ricinus communis.</title>
        <authorList>
            <person name="Chan A.P."/>
            <person name="Crabtree J."/>
            <person name="Zhao Q."/>
            <person name="Lorenzi H."/>
            <person name="Orvis J."/>
            <person name="Puiu D."/>
            <person name="Melake-Berhan A."/>
            <person name="Jones K.M."/>
            <person name="Redman J."/>
            <person name="Chen G."/>
            <person name="Cahoon E.B."/>
            <person name="Gedil M."/>
            <person name="Stanke M."/>
            <person name="Haas B.J."/>
            <person name="Wortman J.R."/>
            <person name="Fraser-Liggett C.M."/>
            <person name="Ravel J."/>
            <person name="Rabinowicz P.D."/>
        </authorList>
    </citation>
    <scope>NUCLEOTIDE SEQUENCE [LARGE SCALE GENOMIC DNA]</scope>
    <source>
        <strain evidence="8">cv. Hale</strain>
    </source>
</reference>
<evidence type="ECO:0000256" key="1">
    <source>
        <dbReference type="ARBA" id="ARBA00022614"/>
    </source>
</evidence>
<evidence type="ECO:0000256" key="3">
    <source>
        <dbReference type="ARBA" id="ARBA00023180"/>
    </source>
</evidence>
<dbReference type="PANTHER" id="PTHR48056:SF57">
    <property type="entry name" value="LEUCINE-RICH REPEAT-CONTAINING N-TERMINAL PLANT-TYPE DOMAIN-CONTAINING PROTEIN"/>
    <property type="match status" value="1"/>
</dbReference>
<feature type="chain" id="PRO_5002891972" evidence="5">
    <location>
        <begin position="25"/>
        <end position="532"/>
    </location>
</feature>
<dbReference type="AlphaFoldDB" id="B9T6A3"/>
<keyword evidence="1" id="KW-0433">Leucine-rich repeat</keyword>
<evidence type="ECO:0000256" key="5">
    <source>
        <dbReference type="SAM" id="SignalP"/>
    </source>
</evidence>
<dbReference type="SUPFAM" id="SSF56112">
    <property type="entry name" value="Protein kinase-like (PK-like)"/>
    <property type="match status" value="1"/>
</dbReference>
<keyword evidence="4" id="KW-0812">Transmembrane</keyword>
<keyword evidence="8" id="KW-1185">Reference proteome</keyword>
<name>B9T6A3_RICCO</name>
<protein>
    <submittedName>
        <fullName evidence="7">ATP binding protein, putative</fullName>
    </submittedName>
</protein>
<dbReference type="InterPro" id="IPR032675">
    <property type="entry name" value="LRR_dom_sf"/>
</dbReference>
<dbReference type="Proteomes" id="UP000008311">
    <property type="component" value="Unassembled WGS sequence"/>
</dbReference>
<feature type="transmembrane region" description="Helical" evidence="4">
    <location>
        <begin position="213"/>
        <end position="237"/>
    </location>
</feature>
<dbReference type="EMBL" id="EQ974594">
    <property type="protein sequence ID" value="EEF28617.1"/>
    <property type="molecule type" value="Genomic_DNA"/>
</dbReference>
<dbReference type="eggNOG" id="ENOG502QW0N">
    <property type="taxonomic scope" value="Eukaryota"/>
</dbReference>
<dbReference type="SUPFAM" id="SSF52058">
    <property type="entry name" value="L domain-like"/>
    <property type="match status" value="1"/>
</dbReference>
<dbReference type="GO" id="GO:0004672">
    <property type="term" value="F:protein kinase activity"/>
    <property type="evidence" value="ECO:0007669"/>
    <property type="project" value="InterPro"/>
</dbReference>
<dbReference type="Gene3D" id="3.30.200.20">
    <property type="entry name" value="Phosphorylase Kinase, domain 1"/>
    <property type="match status" value="1"/>
</dbReference>
<keyword evidence="5" id="KW-0732">Signal</keyword>
<dbReference type="PROSITE" id="PS50011">
    <property type="entry name" value="PROTEIN_KINASE_DOM"/>
    <property type="match status" value="1"/>
</dbReference>
<keyword evidence="2" id="KW-0677">Repeat</keyword>
<dbReference type="InterPro" id="IPR050647">
    <property type="entry name" value="Plant_LRR-RLKs"/>
</dbReference>
<dbReference type="GO" id="GO:0005524">
    <property type="term" value="F:ATP binding"/>
    <property type="evidence" value="ECO:0007669"/>
    <property type="project" value="InterPro"/>
</dbReference>
<dbReference type="OrthoDB" id="1914767at2759"/>
<dbReference type="Gene3D" id="3.80.10.10">
    <property type="entry name" value="Ribonuclease Inhibitor"/>
    <property type="match status" value="1"/>
</dbReference>
<dbReference type="PANTHER" id="PTHR48056">
    <property type="entry name" value="LRR RECEPTOR-LIKE SERINE/THREONINE-PROTEIN KINASE-RELATED"/>
    <property type="match status" value="1"/>
</dbReference>
<organism evidence="7 8">
    <name type="scientific">Ricinus communis</name>
    <name type="common">Castor bean</name>
    <dbReference type="NCBI Taxonomy" id="3988"/>
    <lineage>
        <taxon>Eukaryota</taxon>
        <taxon>Viridiplantae</taxon>
        <taxon>Streptophyta</taxon>
        <taxon>Embryophyta</taxon>
        <taxon>Tracheophyta</taxon>
        <taxon>Spermatophyta</taxon>
        <taxon>Magnoliopsida</taxon>
        <taxon>eudicotyledons</taxon>
        <taxon>Gunneridae</taxon>
        <taxon>Pentapetalae</taxon>
        <taxon>rosids</taxon>
        <taxon>fabids</taxon>
        <taxon>Malpighiales</taxon>
        <taxon>Euphorbiaceae</taxon>
        <taxon>Acalyphoideae</taxon>
        <taxon>Acalypheae</taxon>
        <taxon>Ricinus</taxon>
    </lineage>
</organism>
<evidence type="ECO:0000259" key="6">
    <source>
        <dbReference type="PROSITE" id="PS50011"/>
    </source>
</evidence>
<proteinExistence type="predicted"/>
<dbReference type="KEGG" id="rcu:8287903"/>
<dbReference type="InterPro" id="IPR000719">
    <property type="entry name" value="Prot_kinase_dom"/>
</dbReference>
<dbReference type="OMA" id="KYCPLSI"/>
<evidence type="ECO:0000256" key="4">
    <source>
        <dbReference type="SAM" id="Phobius"/>
    </source>
</evidence>
<evidence type="ECO:0000256" key="2">
    <source>
        <dbReference type="ARBA" id="ARBA00022737"/>
    </source>
</evidence>
<keyword evidence="4" id="KW-0472">Membrane</keyword>
<keyword evidence="4" id="KW-1133">Transmembrane helix</keyword>
<gene>
    <name evidence="7" type="ORF">RCOM_0140310</name>
</gene>
<dbReference type="STRING" id="3988.B9T6A3"/>
<sequence>MASTSASSLLLFILVSVLVSSALPATVVEDLANLKPPPDFNSTLKKNCLHNPSHRYCNSSPIDLNDIFKSTIVASHLCNESKNPNCVESFPKIDLRNRPKIVPLYLSYNFFWKYCPLSILSIDLSNNSLKGGFPMDVLLCTQIQALDLSVNSLIGDVPVESFGPLANLTFLNLSYNYFSESRMSDSQFFKRFNASSFVHSGLNPSHKNYKMKAIFLLVGFPISVILMVVCFGWLCFLRPDYLPKILQRKHRFTPAMIRAATNRFSRKNLVVKGEGVEMYKGSLRDGTKVRIEIYLDNISREDRRKFIEECKVLVQLSHKNLVQVVGWCGDRELRAIIAEWTEGNNVEMWLSGSAPTWKQRLKILMGVVEGMCYLQEQWPDVGFDLRTSSVLLSENLDPLISRFKVGAKNSNTKNIYKYGIFLLEMITNKRPQEDFETGEAGFIGYIRMSYPENLRKVIDARMKLSENMIDQAKHGIGLGLMCTDQSTSKYPSLNQIFSMLARVYQSCLVLASQGHGTAHGDGAKGHSRAPPK</sequence>
<dbReference type="InterPro" id="IPR001245">
    <property type="entry name" value="Ser-Thr/Tyr_kinase_cat_dom"/>
</dbReference>
<evidence type="ECO:0000313" key="8">
    <source>
        <dbReference type="Proteomes" id="UP000008311"/>
    </source>
</evidence>
<dbReference type="InterPro" id="IPR011009">
    <property type="entry name" value="Kinase-like_dom_sf"/>
</dbReference>
<feature type="signal peptide" evidence="5">
    <location>
        <begin position="1"/>
        <end position="24"/>
    </location>
</feature>
<dbReference type="Pfam" id="PF07714">
    <property type="entry name" value="PK_Tyr_Ser-Thr"/>
    <property type="match status" value="1"/>
</dbReference>
<feature type="domain" description="Protein kinase" evidence="6">
    <location>
        <begin position="264"/>
        <end position="532"/>
    </location>
</feature>
<dbReference type="Gene3D" id="1.10.510.10">
    <property type="entry name" value="Transferase(Phosphotransferase) domain 1"/>
    <property type="match status" value="2"/>
</dbReference>